<evidence type="ECO:0000313" key="2">
    <source>
        <dbReference type="EMBL" id="GAA4030182.1"/>
    </source>
</evidence>
<dbReference type="EMBL" id="BAABBR010000001">
    <property type="protein sequence ID" value="GAA4030182.1"/>
    <property type="molecule type" value="Genomic_DNA"/>
</dbReference>
<dbReference type="Proteomes" id="UP001424459">
    <property type="component" value="Unassembled WGS sequence"/>
</dbReference>
<accession>A0ABP7TS46</accession>
<name>A0ABP7TS46_9SPHN</name>
<comment type="caution">
    <text evidence="2">The sequence shown here is derived from an EMBL/GenBank/DDBJ whole genome shotgun (WGS) entry which is preliminary data.</text>
</comment>
<proteinExistence type="predicted"/>
<reference evidence="3" key="1">
    <citation type="journal article" date="2019" name="Int. J. Syst. Evol. Microbiol.">
        <title>The Global Catalogue of Microorganisms (GCM) 10K type strain sequencing project: providing services to taxonomists for standard genome sequencing and annotation.</title>
        <authorList>
            <consortium name="The Broad Institute Genomics Platform"/>
            <consortium name="The Broad Institute Genome Sequencing Center for Infectious Disease"/>
            <person name="Wu L."/>
            <person name="Ma J."/>
        </authorList>
    </citation>
    <scope>NUCLEOTIDE SEQUENCE [LARGE SCALE GENOMIC DNA]</scope>
    <source>
        <strain evidence="3">JCM 17564</strain>
    </source>
</reference>
<protein>
    <submittedName>
        <fullName evidence="2">Uncharacterized protein</fullName>
    </submittedName>
</protein>
<gene>
    <name evidence="2" type="ORF">GCM10022281_06900</name>
</gene>
<evidence type="ECO:0000313" key="3">
    <source>
        <dbReference type="Proteomes" id="UP001424459"/>
    </source>
</evidence>
<organism evidence="2 3">
    <name type="scientific">Sphingomonas rosea</name>
    <dbReference type="NCBI Taxonomy" id="335605"/>
    <lineage>
        <taxon>Bacteria</taxon>
        <taxon>Pseudomonadati</taxon>
        <taxon>Pseudomonadota</taxon>
        <taxon>Alphaproteobacteria</taxon>
        <taxon>Sphingomonadales</taxon>
        <taxon>Sphingomonadaceae</taxon>
        <taxon>Sphingomonas</taxon>
    </lineage>
</organism>
<sequence length="74" mass="7917">MTLEKRLGGPELGQNIVFGHCFGPFPRRIGHRFSDGLFYGSPAGTDKRLSVREPLPIRPPISGGPAGSTDGLNL</sequence>
<keyword evidence="3" id="KW-1185">Reference proteome</keyword>
<evidence type="ECO:0000256" key="1">
    <source>
        <dbReference type="SAM" id="MobiDB-lite"/>
    </source>
</evidence>
<feature type="region of interest" description="Disordered" evidence="1">
    <location>
        <begin position="42"/>
        <end position="74"/>
    </location>
</feature>